<organism evidence="4 5">
    <name type="scientific">Hibiscus sabdariffa</name>
    <name type="common">roselle</name>
    <dbReference type="NCBI Taxonomy" id="183260"/>
    <lineage>
        <taxon>Eukaryota</taxon>
        <taxon>Viridiplantae</taxon>
        <taxon>Streptophyta</taxon>
        <taxon>Embryophyta</taxon>
        <taxon>Tracheophyta</taxon>
        <taxon>Spermatophyta</taxon>
        <taxon>Magnoliopsida</taxon>
        <taxon>eudicotyledons</taxon>
        <taxon>Gunneridae</taxon>
        <taxon>Pentapetalae</taxon>
        <taxon>rosids</taxon>
        <taxon>malvids</taxon>
        <taxon>Malvales</taxon>
        <taxon>Malvaceae</taxon>
        <taxon>Malvoideae</taxon>
        <taxon>Hibiscus</taxon>
    </lineage>
</organism>
<feature type="compositionally biased region" description="Acidic residues" evidence="2">
    <location>
        <begin position="298"/>
        <end position="315"/>
    </location>
</feature>
<dbReference type="Pfam" id="PF12936">
    <property type="entry name" value="Kri1_C"/>
    <property type="match status" value="1"/>
</dbReference>
<feature type="domain" description="Kri1-like C-terminal" evidence="3">
    <location>
        <begin position="748"/>
        <end position="834"/>
    </location>
</feature>
<sequence length="907" mass="105149">MRHSEVTHAADDQRWSPALSIFPQVRVSTTMPVSSNNLVGTDVVVREATGQVNEPGTTLPTEEHVVMTDNTCDHTQVNVPASVELSHDGDSLPVTMMEPGSTSGVSPSPEIVLENSGAAQPANSLWSDPELNLEAVSSVTVPPAWAFVKTLLITLNPGTILLQSSNQLFLSSVDVAPEKHEWSFKNESNELNIRISYCPEKGLALDSRPYHQLRSSSKINDYFPISLGVARGRKEGELRRQSSKTVGMKLFNEDVDPQNDDISKIEINKEYARRFEHNKKREDLQRYEELKKRGHVEESDEASSSSDEDDDDDELFSDQTALRKKDEDFFKALLRVRSRDPSLKEQDVKLFESDDEEISKEDEENKQKEKKDKKSMYLKDVVAKHLIEEGPNFEEQDAFAKAKKTYVEEQEEIKKALLDATEEFENEDDGGFLRVKEKKGKYDEEKEGSSNGELTKKLEEYFGEDAEMDENSKFLKEFFKNKMWIDKERKGGDLEIDNEVVDEVLRDEEEIERQEGYELEYNFRHEENAEDRVIGFSRKVEGSVRKKESKRKTQRERKEERMKVAEMERKEELKHLKNLKKEEIKERMKKVMEIAGIKKDDCPFSAKDLEEEFDPDEYDKMMKAVFDEKYYDDEDVELNSDSDGNEKPDFDKEDELLGLPKGWDVLESNDGFLAARERNKQKLQSNGDQEEEEEEKGDEVEDENEDDGDDESEEQKSEDEEDDEGRKEEETEEGKRKRKRKMSAVQKALQDMWEEFYNLDYEGTIGDLKTRFKYVKIKPNRYGLKPSEILALDEKELNQYVSLKKLAPYTDKEWKVPNSKRYQQKLRIKELLREKRNGHKFGKKRSRDAAEHSNKDKDAKVEDSNGDMKNLSEQGKKKHRQATNISESRRKAYGLISSKPKKNKHKH</sequence>
<feature type="compositionally biased region" description="Basic and acidic residues" evidence="2">
    <location>
        <begin position="363"/>
        <end position="374"/>
    </location>
</feature>
<evidence type="ECO:0000313" key="4">
    <source>
        <dbReference type="EMBL" id="KAK8565060.1"/>
    </source>
</evidence>
<comment type="caution">
    <text evidence="4">The sequence shown here is derived from an EMBL/GenBank/DDBJ whole genome shotgun (WGS) entry which is preliminary data.</text>
</comment>
<dbReference type="Proteomes" id="UP001472677">
    <property type="component" value="Unassembled WGS sequence"/>
</dbReference>
<feature type="compositionally biased region" description="Basic and acidic residues" evidence="2">
    <location>
        <begin position="724"/>
        <end position="735"/>
    </location>
</feature>
<feature type="region of interest" description="Disordered" evidence="2">
    <location>
        <begin position="435"/>
        <end position="455"/>
    </location>
</feature>
<feature type="compositionally biased region" description="Basic and acidic residues" evidence="2">
    <location>
        <begin position="340"/>
        <end position="352"/>
    </location>
</feature>
<feature type="region of interest" description="Disordered" evidence="2">
    <location>
        <begin position="828"/>
        <end position="907"/>
    </location>
</feature>
<feature type="region of interest" description="Disordered" evidence="2">
    <location>
        <begin position="340"/>
        <end position="374"/>
    </location>
</feature>
<dbReference type="InterPro" id="IPR024626">
    <property type="entry name" value="Kri1-like_C"/>
</dbReference>
<feature type="compositionally biased region" description="Acidic residues" evidence="2">
    <location>
        <begin position="688"/>
        <end position="723"/>
    </location>
</feature>
<feature type="compositionally biased region" description="Basic residues" evidence="2">
    <location>
        <begin position="836"/>
        <end position="846"/>
    </location>
</feature>
<dbReference type="InterPro" id="IPR018034">
    <property type="entry name" value="Kri1"/>
</dbReference>
<feature type="region of interest" description="Disordered" evidence="2">
    <location>
        <begin position="675"/>
        <end position="744"/>
    </location>
</feature>
<feature type="region of interest" description="Disordered" evidence="2">
    <location>
        <begin position="289"/>
        <end position="315"/>
    </location>
</feature>
<keyword evidence="5" id="KW-1185">Reference proteome</keyword>
<feature type="region of interest" description="Disordered" evidence="2">
    <location>
        <begin position="542"/>
        <end position="566"/>
    </location>
</feature>
<feature type="compositionally biased region" description="Basic and acidic residues" evidence="2">
    <location>
        <begin position="440"/>
        <end position="455"/>
    </location>
</feature>
<feature type="compositionally biased region" description="Basic and acidic residues" evidence="2">
    <location>
        <begin position="847"/>
        <end position="863"/>
    </location>
</feature>
<feature type="compositionally biased region" description="Acidic residues" evidence="2">
    <location>
        <begin position="353"/>
        <end position="362"/>
    </location>
</feature>
<dbReference type="EMBL" id="JBBPBM010000010">
    <property type="protein sequence ID" value="KAK8565060.1"/>
    <property type="molecule type" value="Genomic_DNA"/>
</dbReference>
<dbReference type="PANTHER" id="PTHR14490:SF5">
    <property type="entry name" value="PROTEIN KRI1 HOMOLOG"/>
    <property type="match status" value="1"/>
</dbReference>
<protein>
    <recommendedName>
        <fullName evidence="3">Kri1-like C-terminal domain-containing protein</fullName>
    </recommendedName>
</protein>
<evidence type="ECO:0000256" key="1">
    <source>
        <dbReference type="ARBA" id="ARBA00007473"/>
    </source>
</evidence>
<dbReference type="Pfam" id="PF05178">
    <property type="entry name" value="Kri1"/>
    <property type="match status" value="1"/>
</dbReference>
<evidence type="ECO:0000313" key="5">
    <source>
        <dbReference type="Proteomes" id="UP001472677"/>
    </source>
</evidence>
<reference evidence="4 5" key="1">
    <citation type="journal article" date="2024" name="G3 (Bethesda)">
        <title>Genome assembly of Hibiscus sabdariffa L. provides insights into metabolisms of medicinal natural products.</title>
        <authorList>
            <person name="Kim T."/>
        </authorList>
    </citation>
    <scope>NUCLEOTIDE SEQUENCE [LARGE SCALE GENOMIC DNA]</scope>
    <source>
        <strain evidence="4">TK-2024</strain>
        <tissue evidence="4">Old leaves</tissue>
    </source>
</reference>
<gene>
    <name evidence="4" type="ORF">V6N12_058635</name>
</gene>
<name>A0ABR2ESU1_9ROSI</name>
<feature type="region of interest" description="Disordered" evidence="2">
    <location>
        <begin position="630"/>
        <end position="656"/>
    </location>
</feature>
<evidence type="ECO:0000259" key="3">
    <source>
        <dbReference type="Pfam" id="PF12936"/>
    </source>
</evidence>
<evidence type="ECO:0000256" key="2">
    <source>
        <dbReference type="SAM" id="MobiDB-lite"/>
    </source>
</evidence>
<proteinExistence type="inferred from homology"/>
<dbReference type="PANTHER" id="PTHR14490">
    <property type="entry name" value="ZINC FINGER, ZZ TYPE"/>
    <property type="match status" value="1"/>
</dbReference>
<accession>A0ABR2ESU1</accession>
<feature type="compositionally biased region" description="Basic and acidic residues" evidence="2">
    <location>
        <begin position="556"/>
        <end position="566"/>
    </location>
</feature>
<feature type="compositionally biased region" description="Acidic residues" evidence="2">
    <location>
        <begin position="630"/>
        <end position="640"/>
    </location>
</feature>
<comment type="similarity">
    <text evidence="1">Belongs to the KRI1 family.</text>
</comment>